<evidence type="ECO:0000259" key="2">
    <source>
        <dbReference type="Pfam" id="PF01557"/>
    </source>
</evidence>
<dbReference type="Proteomes" id="UP000318693">
    <property type="component" value="Unassembled WGS sequence"/>
</dbReference>
<dbReference type="PANTHER" id="PTHR30143">
    <property type="entry name" value="ACID HYDRATASE"/>
    <property type="match status" value="1"/>
</dbReference>
<evidence type="ECO:0000313" key="4">
    <source>
        <dbReference type="Proteomes" id="UP000318693"/>
    </source>
</evidence>
<gene>
    <name evidence="3" type="primary">hpaH</name>
    <name evidence="3" type="ORF">FJ693_03215</name>
</gene>
<dbReference type="InterPro" id="IPR012690">
    <property type="entry name" value="HpcG"/>
</dbReference>
<evidence type="ECO:0000313" key="3">
    <source>
        <dbReference type="EMBL" id="TRW47000.1"/>
    </source>
</evidence>
<name>A0A552WVY5_9MICO</name>
<dbReference type="GO" id="GO:0005737">
    <property type="term" value="C:cytoplasm"/>
    <property type="evidence" value="ECO:0007669"/>
    <property type="project" value="TreeGrafter"/>
</dbReference>
<dbReference type="InterPro" id="IPR050772">
    <property type="entry name" value="Hydratase-Decarb/MhpD_sf"/>
</dbReference>
<dbReference type="InterPro" id="IPR011234">
    <property type="entry name" value="Fumarylacetoacetase-like_C"/>
</dbReference>
<dbReference type="Gene3D" id="3.90.850.10">
    <property type="entry name" value="Fumarylacetoacetase-like, C-terminal domain"/>
    <property type="match status" value="1"/>
</dbReference>
<dbReference type="SUPFAM" id="SSF56529">
    <property type="entry name" value="FAH"/>
    <property type="match status" value="1"/>
</dbReference>
<keyword evidence="4" id="KW-1185">Reference proteome</keyword>
<dbReference type="RefSeq" id="WP_143417090.1">
    <property type="nucleotide sequence ID" value="NZ_VJXR01000005.1"/>
</dbReference>
<comment type="caution">
    <text evidence="3">The sequence shown here is derived from an EMBL/GenBank/DDBJ whole genome shotgun (WGS) entry which is preliminary data.</text>
</comment>
<protein>
    <submittedName>
        <fullName evidence="3">2-oxo-hepta-3-ene-1,7-dioic acid hydratase</fullName>
    </submittedName>
</protein>
<evidence type="ECO:0000256" key="1">
    <source>
        <dbReference type="ARBA" id="ARBA00023239"/>
    </source>
</evidence>
<sequence length="261" mass="28267">MLDPQTVVAIADELAAAERDRSTVPRLTARHPGMTVEDAYAVQNEWRRRGIAAGRRLVGRKIGLTSKVMQNATGISEPDYGAIFADAVFENGSVIEHSRFSNVRIEVELAFVLAEPLQGPDVTVFDVLRATDYVVPALEILTSRLELPGRTIVDNISDNAAFGGLVYGGNPVRVGDVDLRWVSALLYRNEVIEESGVAAAVLNHPATGVAWLANKLAVHGDRLGAGEIILAGSFTRPMWVEKGDTVLADFRELGTITCRFS</sequence>
<dbReference type="NCBIfam" id="TIGR02312">
    <property type="entry name" value="HpaH"/>
    <property type="match status" value="1"/>
</dbReference>
<dbReference type="GO" id="GO:0018817">
    <property type="term" value="F:2-oxo-hept-3-ene-1,7-dioate hydratase activity"/>
    <property type="evidence" value="ECO:0007669"/>
    <property type="project" value="InterPro"/>
</dbReference>
<dbReference type="Pfam" id="PF01557">
    <property type="entry name" value="FAA_hydrolase"/>
    <property type="match status" value="1"/>
</dbReference>
<organism evidence="3 4">
    <name type="scientific">Georgenia yuyongxinii</name>
    <dbReference type="NCBI Taxonomy" id="2589797"/>
    <lineage>
        <taxon>Bacteria</taxon>
        <taxon>Bacillati</taxon>
        <taxon>Actinomycetota</taxon>
        <taxon>Actinomycetes</taxon>
        <taxon>Micrococcales</taxon>
        <taxon>Bogoriellaceae</taxon>
        <taxon>Georgenia</taxon>
    </lineage>
</organism>
<accession>A0A552WVY5</accession>
<proteinExistence type="predicted"/>
<keyword evidence="1" id="KW-0456">Lyase</keyword>
<dbReference type="GO" id="GO:0008684">
    <property type="term" value="F:2-oxopent-4-enoate hydratase activity"/>
    <property type="evidence" value="ECO:0007669"/>
    <property type="project" value="TreeGrafter"/>
</dbReference>
<dbReference type="InterPro" id="IPR036663">
    <property type="entry name" value="Fumarylacetoacetase_C_sf"/>
</dbReference>
<dbReference type="PANTHER" id="PTHR30143:SF0">
    <property type="entry name" value="2-KETO-4-PENTENOATE HYDRATASE"/>
    <property type="match status" value="1"/>
</dbReference>
<dbReference type="AlphaFoldDB" id="A0A552WVY5"/>
<feature type="domain" description="Fumarylacetoacetase-like C-terminal" evidence="2">
    <location>
        <begin position="84"/>
        <end position="260"/>
    </location>
</feature>
<dbReference type="EMBL" id="VJXR01000005">
    <property type="protein sequence ID" value="TRW47000.1"/>
    <property type="molecule type" value="Genomic_DNA"/>
</dbReference>
<reference evidence="3 4" key="1">
    <citation type="submission" date="2019-07" db="EMBL/GenBank/DDBJ databases">
        <title>Georgenia wutianyii sp. nov. and Georgenia *** sp. nov. isolated from plateau pika (Ochotona curzoniae) in the Qinghai-Tibet plateau of China.</title>
        <authorList>
            <person name="Tian Z."/>
        </authorList>
    </citation>
    <scope>NUCLEOTIDE SEQUENCE [LARGE SCALE GENOMIC DNA]</scope>
    <source>
        <strain evidence="3 4">Z446</strain>
    </source>
</reference>